<name>A0A5N3WA50_MUNMU</name>
<dbReference type="Pfam" id="PF00076">
    <property type="entry name" value="RRM_1"/>
    <property type="match status" value="1"/>
</dbReference>
<organism evidence="8 9">
    <name type="scientific">Muntiacus muntjak</name>
    <name type="common">Barking deer</name>
    <name type="synonym">Indian muntjac</name>
    <dbReference type="NCBI Taxonomy" id="9888"/>
    <lineage>
        <taxon>Eukaryota</taxon>
        <taxon>Metazoa</taxon>
        <taxon>Chordata</taxon>
        <taxon>Craniata</taxon>
        <taxon>Vertebrata</taxon>
        <taxon>Euteleostomi</taxon>
        <taxon>Mammalia</taxon>
        <taxon>Eutheria</taxon>
        <taxon>Laurasiatheria</taxon>
        <taxon>Artiodactyla</taxon>
        <taxon>Ruminantia</taxon>
        <taxon>Pecora</taxon>
        <taxon>Cervidae</taxon>
        <taxon>Muntiacinae</taxon>
        <taxon>Muntiacus</taxon>
    </lineage>
</organism>
<protein>
    <recommendedName>
        <fullName evidence="7">RRM domain-containing protein</fullName>
    </recommendedName>
</protein>
<evidence type="ECO:0000313" key="9">
    <source>
        <dbReference type="Proteomes" id="UP000326458"/>
    </source>
</evidence>
<dbReference type="SMART" id="SM00360">
    <property type="entry name" value="RRM"/>
    <property type="match status" value="2"/>
</dbReference>
<dbReference type="PANTHER" id="PTHR21245">
    <property type="entry name" value="HETEROGENEOUS NUCLEAR RIBONUCLEOPROTEIN"/>
    <property type="match status" value="1"/>
</dbReference>
<keyword evidence="4 5" id="KW-0694">RNA-binding</keyword>
<evidence type="ECO:0000256" key="5">
    <source>
        <dbReference type="PROSITE-ProRule" id="PRU00176"/>
    </source>
</evidence>
<evidence type="ECO:0000259" key="7">
    <source>
        <dbReference type="PROSITE" id="PS50102"/>
    </source>
</evidence>
<dbReference type="FunFam" id="3.30.70.330:FF:000027">
    <property type="entry name" value="Heterogeneous nuclear ribonucleoprotein q isoform"/>
    <property type="match status" value="1"/>
</dbReference>
<dbReference type="PROSITE" id="PS50102">
    <property type="entry name" value="RRM"/>
    <property type="match status" value="1"/>
</dbReference>
<dbReference type="EMBL" id="VCEA01000001">
    <property type="protein sequence ID" value="KAB0357216.1"/>
    <property type="molecule type" value="Genomic_DNA"/>
</dbReference>
<comment type="subcellular location">
    <subcellularLocation>
        <location evidence="1">Cytoplasm</location>
    </subcellularLocation>
</comment>
<keyword evidence="9" id="KW-1185">Reference proteome</keyword>
<sequence length="344" mass="38796">TKTSDSLGLGSIPGRGTEIPASHTEYSPLQLHAPPPPPPKSLIVEGIPELGRELEESCIWVLRLLDPNIPCLSNTLIFSFSPTISLLFIKTCEQCLKKLPDDKKKNRGFCFLEYVDHKTAAQARRRLMSGKVKVWGNVGTVEWADPIEDPDPEVMAKVKVLFVRNLADTVTEEILEKAFSQFGKLERVKKLKDYAFIHFDERDGAVKAMEEMNGKDLEGENIKIVFAKPPDQKRKERKAQRQAAKNQMYDDYYYYGPPHMPPPTRGRGRRGRGGYGYPPDYHGYEDYYGYYGYDYHNYRGGCEDPYYGYEDFQVGARGRCGRAARGAALGHGGKGVEAGPDLLQ</sequence>
<keyword evidence="2" id="KW-0963">Cytoplasm</keyword>
<proteinExistence type="predicted"/>
<dbReference type="CDD" id="cd12495">
    <property type="entry name" value="RRM3_hnRNPQ"/>
    <property type="match status" value="1"/>
</dbReference>
<dbReference type="InterPro" id="IPR012677">
    <property type="entry name" value="Nucleotide-bd_a/b_plait_sf"/>
</dbReference>
<feature type="region of interest" description="Disordered" evidence="6">
    <location>
        <begin position="251"/>
        <end position="273"/>
    </location>
</feature>
<feature type="domain" description="RRM" evidence="7">
    <location>
        <begin position="159"/>
        <end position="229"/>
    </location>
</feature>
<dbReference type="GO" id="GO:0003723">
    <property type="term" value="F:RNA binding"/>
    <property type="evidence" value="ECO:0007669"/>
    <property type="project" value="UniProtKB-UniRule"/>
</dbReference>
<evidence type="ECO:0000256" key="2">
    <source>
        <dbReference type="ARBA" id="ARBA00022490"/>
    </source>
</evidence>
<evidence type="ECO:0000313" key="8">
    <source>
        <dbReference type="EMBL" id="KAB0357216.1"/>
    </source>
</evidence>
<dbReference type="InterPro" id="IPR000504">
    <property type="entry name" value="RRM_dom"/>
</dbReference>
<dbReference type="SUPFAM" id="SSF54928">
    <property type="entry name" value="RNA-binding domain, RBD"/>
    <property type="match status" value="2"/>
</dbReference>
<dbReference type="AlphaFoldDB" id="A0A5N3WA50"/>
<gene>
    <name evidence="8" type="ORF">FD754_001372</name>
</gene>
<feature type="non-terminal residue" evidence="8">
    <location>
        <position position="1"/>
    </location>
</feature>
<dbReference type="GO" id="GO:0005737">
    <property type="term" value="C:cytoplasm"/>
    <property type="evidence" value="ECO:0007669"/>
    <property type="project" value="UniProtKB-SubCell"/>
</dbReference>
<comment type="caution">
    <text evidence="8">The sequence shown here is derived from an EMBL/GenBank/DDBJ whole genome shotgun (WGS) entry which is preliminary data.</text>
</comment>
<evidence type="ECO:0000256" key="4">
    <source>
        <dbReference type="ARBA" id="ARBA00022884"/>
    </source>
</evidence>
<evidence type="ECO:0000256" key="6">
    <source>
        <dbReference type="SAM" id="MobiDB-lite"/>
    </source>
</evidence>
<dbReference type="Gene3D" id="3.30.70.330">
    <property type="match status" value="2"/>
</dbReference>
<evidence type="ECO:0000256" key="3">
    <source>
        <dbReference type="ARBA" id="ARBA00022737"/>
    </source>
</evidence>
<dbReference type="Proteomes" id="UP000326458">
    <property type="component" value="Unassembled WGS sequence"/>
</dbReference>
<accession>A0A5N3WA50</accession>
<keyword evidence="3" id="KW-0677">Repeat</keyword>
<dbReference type="InterPro" id="IPR035979">
    <property type="entry name" value="RBD_domain_sf"/>
</dbReference>
<reference evidence="8 9" key="1">
    <citation type="submission" date="2019-06" db="EMBL/GenBank/DDBJ databases">
        <title>Discovery of a novel chromosome fission-fusion reversal in muntjac.</title>
        <authorList>
            <person name="Mudd A.B."/>
            <person name="Bredeson J.V."/>
            <person name="Baum R."/>
            <person name="Hockemeyer D."/>
            <person name="Rokhsar D.S."/>
        </authorList>
    </citation>
    <scope>NUCLEOTIDE SEQUENCE [LARGE SCALE GENOMIC DNA]</scope>
    <source>
        <strain evidence="8">UTSW_UCB_Mm</strain>
        <tissue evidence="8">Fibroblast cell line</tissue>
    </source>
</reference>
<evidence type="ECO:0000256" key="1">
    <source>
        <dbReference type="ARBA" id="ARBA00004496"/>
    </source>
</evidence>